<dbReference type="Proteomes" id="UP001060215">
    <property type="component" value="Chromosome 3"/>
</dbReference>
<evidence type="ECO:0000313" key="2">
    <source>
        <dbReference type="Proteomes" id="UP001060215"/>
    </source>
</evidence>
<sequence>MGRIRKKMRGKEVKKLTGCSWVYIENKVHIFTSGDRCHSQAEAIYSILVCLASELNDMVKLKLEIGLGIERNTLAPSFFRSCCFANQFQVGLRLLLCPLDTNIVVRTAWFPLYYHMKFAFLVWLQLPSVNGANHLYMNHLRPFLLRHQAKLDQIVGFLYSEMVKFVSAHQTEIQFVRTLFMKIFGAVNQVVGDFFHPGKKQANRAIEGPTTNVQTQPDSVIESLTTQEQNSESESDE</sequence>
<keyword evidence="2" id="KW-1185">Reference proteome</keyword>
<dbReference type="EMBL" id="CM045760">
    <property type="protein sequence ID" value="KAI8025656.1"/>
    <property type="molecule type" value="Genomic_DNA"/>
</dbReference>
<reference evidence="1 2" key="1">
    <citation type="journal article" date="2022" name="Plant J.">
        <title>Chromosome-level genome of Camellia lanceoleosa provides a valuable resource for understanding genome evolution and self-incompatibility.</title>
        <authorList>
            <person name="Gong W."/>
            <person name="Xiao S."/>
            <person name="Wang L."/>
            <person name="Liao Z."/>
            <person name="Chang Y."/>
            <person name="Mo W."/>
            <person name="Hu G."/>
            <person name="Li W."/>
            <person name="Zhao G."/>
            <person name="Zhu H."/>
            <person name="Hu X."/>
            <person name="Ji K."/>
            <person name="Xiang X."/>
            <person name="Song Q."/>
            <person name="Yuan D."/>
            <person name="Jin S."/>
            <person name="Zhang L."/>
        </authorList>
    </citation>
    <scope>NUCLEOTIDE SEQUENCE [LARGE SCALE GENOMIC DNA]</scope>
    <source>
        <strain evidence="1">SQ_2022a</strain>
    </source>
</reference>
<evidence type="ECO:0000313" key="1">
    <source>
        <dbReference type="EMBL" id="KAI8025656.1"/>
    </source>
</evidence>
<organism evidence="1 2">
    <name type="scientific">Camellia lanceoleosa</name>
    <dbReference type="NCBI Taxonomy" id="1840588"/>
    <lineage>
        <taxon>Eukaryota</taxon>
        <taxon>Viridiplantae</taxon>
        <taxon>Streptophyta</taxon>
        <taxon>Embryophyta</taxon>
        <taxon>Tracheophyta</taxon>
        <taxon>Spermatophyta</taxon>
        <taxon>Magnoliopsida</taxon>
        <taxon>eudicotyledons</taxon>
        <taxon>Gunneridae</taxon>
        <taxon>Pentapetalae</taxon>
        <taxon>asterids</taxon>
        <taxon>Ericales</taxon>
        <taxon>Theaceae</taxon>
        <taxon>Camellia</taxon>
    </lineage>
</organism>
<accession>A0ACC0IP75</accession>
<gene>
    <name evidence="1" type="ORF">LOK49_LG02G03606</name>
</gene>
<protein>
    <submittedName>
        <fullName evidence="1">HVA22-like protein k</fullName>
    </submittedName>
</protein>
<name>A0ACC0IP75_9ERIC</name>
<comment type="caution">
    <text evidence="1">The sequence shown here is derived from an EMBL/GenBank/DDBJ whole genome shotgun (WGS) entry which is preliminary data.</text>
</comment>
<proteinExistence type="predicted"/>